<dbReference type="GO" id="GO:0032451">
    <property type="term" value="F:demethylase activity"/>
    <property type="evidence" value="ECO:0007669"/>
    <property type="project" value="TreeGrafter"/>
</dbReference>
<dbReference type="AlphaFoldDB" id="N8Q8A1"/>
<dbReference type="Gene3D" id="2.60.120.590">
    <property type="entry name" value="Alpha-ketoglutarate-dependent dioxygenase AlkB-like"/>
    <property type="match status" value="1"/>
</dbReference>
<accession>N8Q8A1</accession>
<dbReference type="InterPro" id="IPR027450">
    <property type="entry name" value="AlkB-like"/>
</dbReference>
<evidence type="ECO:0000313" key="3">
    <source>
        <dbReference type="Proteomes" id="UP000018426"/>
    </source>
</evidence>
<dbReference type="Pfam" id="PF13532">
    <property type="entry name" value="2OG-FeII_Oxy_2"/>
    <property type="match status" value="1"/>
</dbReference>
<dbReference type="RefSeq" id="WP_004676373.1">
    <property type="nucleotide sequence ID" value="NZ_KB849223.1"/>
</dbReference>
<protein>
    <recommendedName>
        <fullName evidence="1">Fe2OG dioxygenase domain-containing protein</fullName>
    </recommendedName>
</protein>
<gene>
    <name evidence="2" type="ORF">F989_00202</name>
</gene>
<sequence>MDNFSLFDDPKPTLLIPKIDGVMYISDFLNEDDEKNIIKKIDEQLWITELERRVQHYGFRYDYKKSSLDQNINVPKIPVWLNPMIRELVEECELIQPPNQLIVNEYQPGQGISEHIDATEIFGDTIIMISLGSSCIMDFTLEENKTKRKESIFLERRSLLMIQKEARYKWKHSISKRKNDVWDNFPYKRDRRISLTFRHVA</sequence>
<dbReference type="InterPro" id="IPR032857">
    <property type="entry name" value="ALKBH4"/>
</dbReference>
<dbReference type="InterPro" id="IPR037151">
    <property type="entry name" value="AlkB-like_sf"/>
</dbReference>
<dbReference type="SUPFAM" id="SSF51197">
    <property type="entry name" value="Clavaminate synthase-like"/>
    <property type="match status" value="1"/>
</dbReference>
<dbReference type="GO" id="GO:0016491">
    <property type="term" value="F:oxidoreductase activity"/>
    <property type="evidence" value="ECO:0007669"/>
    <property type="project" value="TreeGrafter"/>
</dbReference>
<organism evidence="2 3">
    <name type="scientific">Acinetobacter parvus NIPH 1103</name>
    <dbReference type="NCBI Taxonomy" id="1217671"/>
    <lineage>
        <taxon>Bacteria</taxon>
        <taxon>Pseudomonadati</taxon>
        <taxon>Pseudomonadota</taxon>
        <taxon>Gammaproteobacteria</taxon>
        <taxon>Moraxellales</taxon>
        <taxon>Moraxellaceae</taxon>
        <taxon>Acinetobacter</taxon>
    </lineage>
</organism>
<dbReference type="HOGENOM" id="CLU_052246_3_0_6"/>
<proteinExistence type="predicted"/>
<dbReference type="PATRIC" id="fig|1217671.3.peg.192"/>
<reference evidence="2 3" key="1">
    <citation type="submission" date="2013-02" db="EMBL/GenBank/DDBJ databases">
        <title>The Genome Sequence of Acinetobacter parvus NIPH 1103.</title>
        <authorList>
            <consortium name="The Broad Institute Genome Sequencing Platform"/>
            <consortium name="The Broad Institute Genome Sequencing Center for Infectious Disease"/>
            <person name="Cerqueira G."/>
            <person name="Feldgarden M."/>
            <person name="Courvalin P."/>
            <person name="Perichon B."/>
            <person name="Grillot-Courvalin C."/>
            <person name="Clermont D."/>
            <person name="Rocha E."/>
            <person name="Yoon E.-J."/>
            <person name="Nemec A."/>
            <person name="Walker B."/>
            <person name="Young S.K."/>
            <person name="Zeng Q."/>
            <person name="Gargeya S."/>
            <person name="Fitzgerald M."/>
            <person name="Haas B."/>
            <person name="Abouelleil A."/>
            <person name="Alvarado L."/>
            <person name="Arachchi H.M."/>
            <person name="Berlin A.M."/>
            <person name="Chapman S.B."/>
            <person name="Dewar J."/>
            <person name="Goldberg J."/>
            <person name="Griggs A."/>
            <person name="Gujja S."/>
            <person name="Hansen M."/>
            <person name="Howarth C."/>
            <person name="Imamovic A."/>
            <person name="Larimer J."/>
            <person name="McCowan C."/>
            <person name="Murphy C."/>
            <person name="Neiman D."/>
            <person name="Pearson M."/>
            <person name="Priest M."/>
            <person name="Roberts A."/>
            <person name="Saif S."/>
            <person name="Shea T."/>
            <person name="Sisk P."/>
            <person name="Sykes S."/>
            <person name="Wortman J."/>
            <person name="Nusbaum C."/>
            <person name="Birren B."/>
        </authorList>
    </citation>
    <scope>NUCLEOTIDE SEQUENCE [LARGE SCALE GENOMIC DNA]</scope>
    <source>
        <strain evidence="2 3">NIPH 1103</strain>
    </source>
</reference>
<comment type="caution">
    <text evidence="2">The sequence shown here is derived from an EMBL/GenBank/DDBJ whole genome shotgun (WGS) entry which is preliminary data.</text>
</comment>
<feature type="domain" description="Fe2OG dioxygenase" evidence="1">
    <location>
        <begin position="97"/>
        <end position="201"/>
    </location>
</feature>
<evidence type="ECO:0000313" key="2">
    <source>
        <dbReference type="EMBL" id="ENU34780.1"/>
    </source>
</evidence>
<evidence type="ECO:0000259" key="1">
    <source>
        <dbReference type="PROSITE" id="PS51471"/>
    </source>
</evidence>
<dbReference type="PANTHER" id="PTHR12463:SF1">
    <property type="entry name" value="2-OXOGLUTARATE AND FE-DEPENDENT OXYGENASE FAMILY PROTEIN"/>
    <property type="match status" value="1"/>
</dbReference>
<dbReference type="InterPro" id="IPR005123">
    <property type="entry name" value="Oxoglu/Fe-dep_dioxygenase_dom"/>
</dbReference>
<dbReference type="Proteomes" id="UP000018426">
    <property type="component" value="Unassembled WGS sequence"/>
</dbReference>
<dbReference type="EMBL" id="APOL01000008">
    <property type="protein sequence ID" value="ENU34780.1"/>
    <property type="molecule type" value="Genomic_DNA"/>
</dbReference>
<dbReference type="PROSITE" id="PS51471">
    <property type="entry name" value="FE2OG_OXY"/>
    <property type="match status" value="1"/>
</dbReference>
<name>N8Q8A1_9GAMM</name>
<dbReference type="GO" id="GO:0070988">
    <property type="term" value="P:demethylation"/>
    <property type="evidence" value="ECO:0007669"/>
    <property type="project" value="InterPro"/>
</dbReference>
<dbReference type="PANTHER" id="PTHR12463">
    <property type="entry name" value="OXYGENASE-RELATED"/>
    <property type="match status" value="1"/>
</dbReference>